<evidence type="ECO:0000313" key="1">
    <source>
        <dbReference type="EMBL" id="UOE19288.1"/>
    </source>
</evidence>
<reference evidence="1" key="1">
    <citation type="submission" date="2020-10" db="EMBL/GenBank/DDBJ databases">
        <title>De novo genome project of the cellulose decomposer Thermobifida halotolerans type strain.</title>
        <authorList>
            <person name="Nagy I."/>
            <person name="Horvath B."/>
            <person name="Kukolya J."/>
            <person name="Nagy I."/>
            <person name="Orsini M."/>
        </authorList>
    </citation>
    <scope>NUCLEOTIDE SEQUENCE</scope>
    <source>
        <strain evidence="1">DSM 44931</strain>
    </source>
</reference>
<dbReference type="InterPro" id="IPR002509">
    <property type="entry name" value="NODB_dom"/>
</dbReference>
<dbReference type="Gene3D" id="3.20.20.370">
    <property type="entry name" value="Glycoside hydrolase/deacetylase"/>
    <property type="match status" value="1"/>
</dbReference>
<dbReference type="Pfam" id="PF01522">
    <property type="entry name" value="Polysacc_deac_1"/>
    <property type="match status" value="1"/>
</dbReference>
<name>A0A399G1X9_9ACTN</name>
<dbReference type="SUPFAM" id="SSF88713">
    <property type="entry name" value="Glycoside hydrolase/deacetylase"/>
    <property type="match status" value="1"/>
</dbReference>
<dbReference type="PROSITE" id="PS51677">
    <property type="entry name" value="NODB"/>
    <property type="match status" value="1"/>
</dbReference>
<proteinExistence type="predicted"/>
<dbReference type="KEGG" id="thao:NI17_021535"/>
<dbReference type="RefSeq" id="WP_068690080.1">
    <property type="nucleotide sequence ID" value="NZ_CP063196.1"/>
</dbReference>
<keyword evidence="2" id="KW-1185">Reference proteome</keyword>
<organism evidence="1 2">
    <name type="scientific">Thermobifida halotolerans</name>
    <dbReference type="NCBI Taxonomy" id="483545"/>
    <lineage>
        <taxon>Bacteria</taxon>
        <taxon>Bacillati</taxon>
        <taxon>Actinomycetota</taxon>
        <taxon>Actinomycetes</taxon>
        <taxon>Streptosporangiales</taxon>
        <taxon>Nocardiopsidaceae</taxon>
        <taxon>Thermobifida</taxon>
    </lineage>
</organism>
<dbReference type="PANTHER" id="PTHR10587">
    <property type="entry name" value="GLYCOSYL TRANSFERASE-RELATED"/>
    <property type="match status" value="1"/>
</dbReference>
<gene>
    <name evidence="1" type="ORF">NI17_021535</name>
</gene>
<dbReference type="OrthoDB" id="9763050at2"/>
<dbReference type="PANTHER" id="PTHR10587:SF125">
    <property type="entry name" value="POLYSACCHARIDE DEACETYLASE YHEN-RELATED"/>
    <property type="match status" value="1"/>
</dbReference>
<accession>A0A399G1X9</accession>
<dbReference type="GO" id="GO:0005975">
    <property type="term" value="P:carbohydrate metabolic process"/>
    <property type="evidence" value="ECO:0007669"/>
    <property type="project" value="InterPro"/>
</dbReference>
<dbReference type="AlphaFoldDB" id="A0A399G1X9"/>
<dbReference type="InterPro" id="IPR050248">
    <property type="entry name" value="Polysacc_deacetylase_ArnD"/>
</dbReference>
<evidence type="ECO:0000313" key="2">
    <source>
        <dbReference type="Proteomes" id="UP000265719"/>
    </source>
</evidence>
<sequence>MSPRSARRRRVLVGASVLLCLSLVLWGLNTLVNSRTFQLGGTLVHRVATDARVVALTFDDGPTEYTEEVLATLAELDVTATFYLTGRELEENPGAGRLIAGAGHELGNHSYSHRRMVFHSPDFVASEIERTDEAIRATGYSGEITFRPPNGKKLYVLPRYLAEHGRTTVTWDVEPDSDATADADTIVAQTVRQVRPGSIVLLHVMYDSREASRAAIAPVVESLRADGYEFVTVSELLRYR</sequence>
<dbReference type="EMBL" id="CP063196">
    <property type="protein sequence ID" value="UOE19288.1"/>
    <property type="molecule type" value="Genomic_DNA"/>
</dbReference>
<dbReference type="InterPro" id="IPR011330">
    <property type="entry name" value="Glyco_hydro/deAcase_b/a-brl"/>
</dbReference>
<protein>
    <submittedName>
        <fullName evidence="1">Polysaccharide deacetylase family protein</fullName>
    </submittedName>
</protein>
<dbReference type="GO" id="GO:0016810">
    <property type="term" value="F:hydrolase activity, acting on carbon-nitrogen (but not peptide) bonds"/>
    <property type="evidence" value="ECO:0007669"/>
    <property type="project" value="InterPro"/>
</dbReference>
<dbReference type="Proteomes" id="UP000265719">
    <property type="component" value="Chromosome"/>
</dbReference>